<reference evidence="2 3" key="1">
    <citation type="submission" date="2019-01" db="EMBL/GenBank/DDBJ databases">
        <title>Draft Genome Sequencing of Zygosaccharomyces mellis Ca-7.</title>
        <authorList>
            <person name="Shiwa Y."/>
            <person name="Kanesaki Y."/>
            <person name="Ishige T."/>
            <person name="Mura K."/>
            <person name="Hori T."/>
            <person name="Tamura T."/>
        </authorList>
    </citation>
    <scope>NUCLEOTIDE SEQUENCE [LARGE SCALE GENOMIC DNA]</scope>
    <source>
        <strain evidence="2 3">Ca-7</strain>
    </source>
</reference>
<dbReference type="EMBL" id="BIMX01000003">
    <property type="protein sequence ID" value="GCE97856.1"/>
    <property type="molecule type" value="Genomic_DNA"/>
</dbReference>
<name>A0A4C2E3H5_9SACH</name>
<evidence type="ECO:0000313" key="2">
    <source>
        <dbReference type="EMBL" id="GCE97856.1"/>
    </source>
</evidence>
<evidence type="ECO:0000256" key="1">
    <source>
        <dbReference type="SAM" id="Coils"/>
    </source>
</evidence>
<dbReference type="OrthoDB" id="10353346at2759"/>
<keyword evidence="3" id="KW-1185">Reference proteome</keyword>
<sequence>MDSTFFFSNIYNPSIDTWCPTRVNSIKKSTAGSLMLDVQIHDELSQELYKAITGCMKFCQLAPENNALISIEKIRFAFILKNKRYQNHLRNLEHKLMQLTKEKPHLRAEIAKVSSQIEIVDEMVAHNVDLEWTNETLMRKLASLKNSSIETRKLKPEYLNALSFQNLNFEKI</sequence>
<organism evidence="2 3">
    <name type="scientific">Zygosaccharomyces mellis</name>
    <dbReference type="NCBI Taxonomy" id="42258"/>
    <lineage>
        <taxon>Eukaryota</taxon>
        <taxon>Fungi</taxon>
        <taxon>Dikarya</taxon>
        <taxon>Ascomycota</taxon>
        <taxon>Saccharomycotina</taxon>
        <taxon>Saccharomycetes</taxon>
        <taxon>Saccharomycetales</taxon>
        <taxon>Saccharomycetaceae</taxon>
        <taxon>Zygosaccharomyces</taxon>
    </lineage>
</organism>
<keyword evidence="1" id="KW-0175">Coiled coil</keyword>
<evidence type="ECO:0000313" key="3">
    <source>
        <dbReference type="Proteomes" id="UP000301737"/>
    </source>
</evidence>
<dbReference type="Proteomes" id="UP000301737">
    <property type="component" value="Unassembled WGS sequence"/>
</dbReference>
<gene>
    <name evidence="2" type="ORF">ZYGM_003042</name>
</gene>
<feature type="coiled-coil region" evidence="1">
    <location>
        <begin position="82"/>
        <end position="109"/>
    </location>
</feature>
<protein>
    <submittedName>
        <fullName evidence="2">Uncharacterized protein</fullName>
    </submittedName>
</protein>
<dbReference type="AlphaFoldDB" id="A0A4C2E3H5"/>
<proteinExistence type="predicted"/>
<accession>A0A4C2E3H5</accession>
<comment type="caution">
    <text evidence="2">The sequence shown here is derived from an EMBL/GenBank/DDBJ whole genome shotgun (WGS) entry which is preliminary data.</text>
</comment>